<evidence type="ECO:0000313" key="3">
    <source>
        <dbReference type="EMBL" id="KAL3417066.1"/>
    </source>
</evidence>
<accession>A0ABR4P1S6</accession>
<proteinExistence type="predicted"/>
<feature type="region of interest" description="Disordered" evidence="2">
    <location>
        <begin position="186"/>
        <end position="216"/>
    </location>
</feature>
<reference evidence="3 4" key="1">
    <citation type="submission" date="2024-06" db="EMBL/GenBank/DDBJ databases">
        <title>Complete genome of Phlyctema vagabunda strain 19-DSS-EL-015.</title>
        <authorList>
            <person name="Fiorenzani C."/>
        </authorList>
    </citation>
    <scope>NUCLEOTIDE SEQUENCE [LARGE SCALE GENOMIC DNA]</scope>
    <source>
        <strain evidence="3 4">19-DSS-EL-015</strain>
    </source>
</reference>
<feature type="compositionally biased region" description="Low complexity" evidence="2">
    <location>
        <begin position="1"/>
        <end position="20"/>
    </location>
</feature>
<evidence type="ECO:0000256" key="2">
    <source>
        <dbReference type="SAM" id="MobiDB-lite"/>
    </source>
</evidence>
<keyword evidence="1" id="KW-0175">Coiled coil</keyword>
<evidence type="ECO:0000313" key="4">
    <source>
        <dbReference type="Proteomes" id="UP001629113"/>
    </source>
</evidence>
<evidence type="ECO:0008006" key="5">
    <source>
        <dbReference type="Google" id="ProtNLM"/>
    </source>
</evidence>
<feature type="region of interest" description="Disordered" evidence="2">
    <location>
        <begin position="264"/>
        <end position="333"/>
    </location>
</feature>
<feature type="region of interest" description="Disordered" evidence="2">
    <location>
        <begin position="1"/>
        <end position="23"/>
    </location>
</feature>
<dbReference type="InterPro" id="IPR036875">
    <property type="entry name" value="Znf_CCHC_sf"/>
</dbReference>
<gene>
    <name evidence="3" type="ORF">PVAG01_11489</name>
</gene>
<organism evidence="3 4">
    <name type="scientific">Phlyctema vagabunda</name>
    <dbReference type="NCBI Taxonomy" id="108571"/>
    <lineage>
        <taxon>Eukaryota</taxon>
        <taxon>Fungi</taxon>
        <taxon>Dikarya</taxon>
        <taxon>Ascomycota</taxon>
        <taxon>Pezizomycotina</taxon>
        <taxon>Leotiomycetes</taxon>
        <taxon>Helotiales</taxon>
        <taxon>Dermateaceae</taxon>
        <taxon>Phlyctema</taxon>
    </lineage>
</organism>
<keyword evidence="4" id="KW-1185">Reference proteome</keyword>
<dbReference type="SUPFAM" id="SSF57756">
    <property type="entry name" value="Retrovirus zinc finger-like domains"/>
    <property type="match status" value="1"/>
</dbReference>
<dbReference type="EMBL" id="JBFCZG010000012">
    <property type="protein sequence ID" value="KAL3417066.1"/>
    <property type="molecule type" value="Genomic_DNA"/>
</dbReference>
<feature type="coiled-coil region" evidence="1">
    <location>
        <begin position="222"/>
        <end position="263"/>
    </location>
</feature>
<feature type="compositionally biased region" description="Polar residues" evidence="2">
    <location>
        <begin position="197"/>
        <end position="213"/>
    </location>
</feature>
<sequence length="407" mass="44704">MNPSGQQFSSQPHSGQHSGQNSTVETAGNTLCGNCGQLGHNVKGCFGPVDAYGAIAACPHCNTKSHTLDTCYKASRRSIGHYLVQRRINMAPIKTGMDWRTMPDLSAFAGHPWSLAYSLEQSRKGKLDDRSVDTVMAADLMGAPSQAHPRLPTKRLDVTQRTVYAGSHSGSPISTNVTNQLLRGDAGDLRARPPTRPTASHQSERQAGTSQPPGNDAILQQLARSNATVQQLIQTNAALAEERRRLRQELADTQKKFSNYVSQQEEYARVRVSTGENASTRCSKRGRSPFPSPPRPSGQVSPTLRRPRSPSPEDASLDPPRVQEAVGTRLQRPTYDAHENWDLDAMSAVEEARWILKSRSRWFELKIGVHQIALVPTSSLTVMKRRSKMLQACCKLLVELQPASPLS</sequence>
<name>A0ABR4P1S6_9HELO</name>
<dbReference type="Proteomes" id="UP001629113">
    <property type="component" value="Unassembled WGS sequence"/>
</dbReference>
<comment type="caution">
    <text evidence="3">The sequence shown here is derived from an EMBL/GenBank/DDBJ whole genome shotgun (WGS) entry which is preliminary data.</text>
</comment>
<protein>
    <recommendedName>
        <fullName evidence="5">CCHC-type domain-containing protein</fullName>
    </recommendedName>
</protein>
<evidence type="ECO:0000256" key="1">
    <source>
        <dbReference type="SAM" id="Coils"/>
    </source>
</evidence>